<reference evidence="2 3" key="1">
    <citation type="journal article" date="2016" name="Genome Announc.">
        <title>Genome Sequence of Madurella mycetomatis mm55, Isolated from a Human Mycetoma Case in Sudan.</title>
        <authorList>
            <person name="Smit S."/>
            <person name="Derks M.F."/>
            <person name="Bervoets S."/>
            <person name="Fahal A."/>
            <person name="van Leeuwen W."/>
            <person name="van Belkum A."/>
            <person name="van de Sande W.W."/>
        </authorList>
    </citation>
    <scope>NUCLEOTIDE SEQUENCE [LARGE SCALE GENOMIC DNA]</scope>
    <source>
        <strain evidence="3">mm55</strain>
    </source>
</reference>
<keyword evidence="3" id="KW-1185">Reference proteome</keyword>
<feature type="region of interest" description="Disordered" evidence="1">
    <location>
        <begin position="37"/>
        <end position="58"/>
    </location>
</feature>
<protein>
    <recommendedName>
        <fullName evidence="4">Protein kinase domain-containing protein</fullName>
    </recommendedName>
</protein>
<proteinExistence type="predicted"/>
<name>A0A175VUR2_9PEZI</name>
<dbReference type="VEuPathDB" id="FungiDB:MMYC01_209320"/>
<dbReference type="OrthoDB" id="4062651at2759"/>
<sequence length="379" mass="41000">MPPLGPTGNPAKPLYSFHKPLPNNRNLFLVRRTTDGEPFLTQPLDHTSTDTDGGPDPDPNTHALYELIVRGAGHAAANVPNHENFVSLHDELVSFPLRSGSGGSTPTATTATVTAAATAAAEIAGLGGDTGGRKRTILLWDWCDAGTLQDVFDKPPVVVPESAAEGFLPESFVWHVALGLPRALCWLHARVREGYDVVGDGDGDCGRCKRGEECASAAAEGGRDVWRREAWGFERCFVSGTVSYSDETLLVAMKSEAIPLGTLRESGPVEEGWSQRPYTQGSELFALGAILYRMMCGRQLPPAEECISCGCRHITHSDDPEPTACPHTCFEDVNTNEIFTSLSCYTQELKGVVIILLRANRTELTANEMLDLAWSGFEK</sequence>
<dbReference type="AlphaFoldDB" id="A0A175VUR2"/>
<accession>A0A175VUR2</accession>
<dbReference type="EMBL" id="LCTW02000300">
    <property type="protein sequence ID" value="KXX75022.1"/>
    <property type="molecule type" value="Genomic_DNA"/>
</dbReference>
<dbReference type="STRING" id="100816.A0A175VUR2"/>
<evidence type="ECO:0000313" key="3">
    <source>
        <dbReference type="Proteomes" id="UP000078237"/>
    </source>
</evidence>
<dbReference type="Proteomes" id="UP000078237">
    <property type="component" value="Unassembled WGS sequence"/>
</dbReference>
<evidence type="ECO:0000256" key="1">
    <source>
        <dbReference type="SAM" id="MobiDB-lite"/>
    </source>
</evidence>
<gene>
    <name evidence="2" type="ORF">MMYC01_209320</name>
</gene>
<organism evidence="2 3">
    <name type="scientific">Madurella mycetomatis</name>
    <dbReference type="NCBI Taxonomy" id="100816"/>
    <lineage>
        <taxon>Eukaryota</taxon>
        <taxon>Fungi</taxon>
        <taxon>Dikarya</taxon>
        <taxon>Ascomycota</taxon>
        <taxon>Pezizomycotina</taxon>
        <taxon>Sordariomycetes</taxon>
        <taxon>Sordariomycetidae</taxon>
        <taxon>Sordariales</taxon>
        <taxon>Sordariales incertae sedis</taxon>
        <taxon>Madurella</taxon>
    </lineage>
</organism>
<evidence type="ECO:0008006" key="4">
    <source>
        <dbReference type="Google" id="ProtNLM"/>
    </source>
</evidence>
<comment type="caution">
    <text evidence="2">The sequence shown here is derived from an EMBL/GenBank/DDBJ whole genome shotgun (WGS) entry which is preliminary data.</text>
</comment>
<evidence type="ECO:0000313" key="2">
    <source>
        <dbReference type="EMBL" id="KXX75022.1"/>
    </source>
</evidence>